<evidence type="ECO:0000256" key="3">
    <source>
        <dbReference type="ARBA" id="ARBA00038853"/>
    </source>
</evidence>
<dbReference type="PANTHER" id="PTHR22604">
    <property type="entry name" value="OXIDOREDUCTASES"/>
    <property type="match status" value="1"/>
</dbReference>
<evidence type="ECO:0000256" key="7">
    <source>
        <dbReference type="ARBA" id="ARBA00042988"/>
    </source>
</evidence>
<evidence type="ECO:0000256" key="1">
    <source>
        <dbReference type="ARBA" id="ARBA00010928"/>
    </source>
</evidence>
<dbReference type="Pfam" id="PF22725">
    <property type="entry name" value="GFO_IDH_MocA_C3"/>
    <property type="match status" value="1"/>
</dbReference>
<dbReference type="PANTHER" id="PTHR22604:SF105">
    <property type="entry name" value="TRANS-1,2-DIHYDROBENZENE-1,2-DIOL DEHYDROGENASE"/>
    <property type="match status" value="1"/>
</dbReference>
<name>A0AA35TQF2_GEOBA</name>
<evidence type="ECO:0000259" key="12">
    <source>
        <dbReference type="Pfam" id="PF22725"/>
    </source>
</evidence>
<dbReference type="EMBL" id="CASHTH010003969">
    <property type="protein sequence ID" value="CAI8051859.1"/>
    <property type="molecule type" value="Genomic_DNA"/>
</dbReference>
<evidence type="ECO:0000256" key="8">
    <source>
        <dbReference type="ARBA" id="ARBA00043025"/>
    </source>
</evidence>
<dbReference type="EC" id="1.3.1.20" evidence="3"/>
<evidence type="ECO:0000313" key="14">
    <source>
        <dbReference type="Proteomes" id="UP001174909"/>
    </source>
</evidence>
<dbReference type="GO" id="GO:0047115">
    <property type="term" value="F:trans-1,2-dihydrobenzene-1,2-diol dehydrogenase activity"/>
    <property type="evidence" value="ECO:0007669"/>
    <property type="project" value="UniProtKB-EC"/>
</dbReference>
<comment type="catalytic activity">
    <reaction evidence="9">
        <text>(1R,2R)-1,2-dihydrobenzene-1,2-diol + NADP(+) = catechol + NADPH + H(+)</text>
        <dbReference type="Rhea" id="RHEA:16729"/>
        <dbReference type="ChEBI" id="CHEBI:10702"/>
        <dbReference type="ChEBI" id="CHEBI:15378"/>
        <dbReference type="ChEBI" id="CHEBI:18135"/>
        <dbReference type="ChEBI" id="CHEBI:57783"/>
        <dbReference type="ChEBI" id="CHEBI:58349"/>
        <dbReference type="EC" id="1.3.1.20"/>
    </reaction>
</comment>
<dbReference type="InterPro" id="IPR000683">
    <property type="entry name" value="Gfo/Idh/MocA-like_OxRdtase_N"/>
</dbReference>
<comment type="caution">
    <text evidence="13">The sequence shown here is derived from an EMBL/GenBank/DDBJ whole genome shotgun (WGS) entry which is preliminary data.</text>
</comment>
<sequence length="354" mass="39311">MSIRWGICGAGKISHDFVVGLKTRPTAEHSVVAVSARSVESAAEFAALHHVERHYGSYEELAVDQEVDVVYVGTIHPTHYSCAKLMLQNGKSVVCEKPLTMNVKDTLSLEEISRDRGMFLMEGMWTRFFPAVSEMRKRINDGHLGEIKSVQANFGFRRKDMSGNSRLDNPKLGGGAVLDVGVYPISLATMVFGERPNTVYATGWLTSTGVDEFASITLKYSGERVAQLSCSIGVDLTNDAVVYGTKGKLKLQSPFWCPTKLETAEGVLDYPLPDVELPLNFLNSEGFGYEVEHVRRCLQAGMTESDVMPLEHTVIVAEIMESVMKQLGTMQYMKMAVFIDVEHPIFRQDDGWLL</sequence>
<evidence type="ECO:0000259" key="11">
    <source>
        <dbReference type="Pfam" id="PF01408"/>
    </source>
</evidence>
<dbReference type="EC" id="1.1.1.179" evidence="4"/>
<dbReference type="InterPro" id="IPR036291">
    <property type="entry name" value="NAD(P)-bd_dom_sf"/>
</dbReference>
<dbReference type="SUPFAM" id="SSF55347">
    <property type="entry name" value="Glyceraldehyde-3-phosphate dehydrogenase-like, C-terminal domain"/>
    <property type="match status" value="1"/>
</dbReference>
<comment type="similarity">
    <text evidence="1">Belongs to the Gfo/Idh/MocA family.</text>
</comment>
<reference evidence="13" key="1">
    <citation type="submission" date="2023-03" db="EMBL/GenBank/DDBJ databases">
        <authorList>
            <person name="Steffen K."/>
            <person name="Cardenas P."/>
        </authorList>
    </citation>
    <scope>NUCLEOTIDE SEQUENCE</scope>
</reference>
<dbReference type="InterPro" id="IPR050984">
    <property type="entry name" value="Gfo/Idh/MocA_domain"/>
</dbReference>
<dbReference type="Gene3D" id="3.30.360.10">
    <property type="entry name" value="Dihydrodipicolinate Reductase, domain 2"/>
    <property type="match status" value="1"/>
</dbReference>
<protein>
    <recommendedName>
        <fullName evidence="5">Trans-1,2-dihydrobenzene-1,2-diol dehydrogenase</fullName>
        <ecNumber evidence="4">1.1.1.179</ecNumber>
        <ecNumber evidence="3">1.3.1.20</ecNumber>
    </recommendedName>
    <alternativeName>
        <fullName evidence="8">D-xylose 1-dehydrogenase</fullName>
    </alternativeName>
    <alternativeName>
        <fullName evidence="7">D-xylose-NADP dehydrogenase</fullName>
    </alternativeName>
    <alternativeName>
        <fullName evidence="6">Dimeric dihydrodiol dehydrogenase</fullName>
    </alternativeName>
</protein>
<dbReference type="Proteomes" id="UP001174909">
    <property type="component" value="Unassembled WGS sequence"/>
</dbReference>
<keyword evidence="14" id="KW-1185">Reference proteome</keyword>
<comment type="catalytic activity">
    <reaction evidence="10">
        <text>D-xylose + NADP(+) = D-xylono-1,5-lactone + NADPH + H(+)</text>
        <dbReference type="Rhea" id="RHEA:22000"/>
        <dbReference type="ChEBI" id="CHEBI:15378"/>
        <dbReference type="ChEBI" id="CHEBI:15867"/>
        <dbReference type="ChEBI" id="CHEBI:53455"/>
        <dbReference type="ChEBI" id="CHEBI:57783"/>
        <dbReference type="ChEBI" id="CHEBI:58349"/>
        <dbReference type="EC" id="1.1.1.179"/>
    </reaction>
</comment>
<dbReference type="GO" id="GO:0000166">
    <property type="term" value="F:nucleotide binding"/>
    <property type="evidence" value="ECO:0007669"/>
    <property type="project" value="InterPro"/>
</dbReference>
<gene>
    <name evidence="13" type="ORF">GBAR_LOCUS28382</name>
</gene>
<evidence type="ECO:0000313" key="13">
    <source>
        <dbReference type="EMBL" id="CAI8051859.1"/>
    </source>
</evidence>
<evidence type="ECO:0000256" key="4">
    <source>
        <dbReference type="ARBA" id="ARBA00038984"/>
    </source>
</evidence>
<dbReference type="Gene3D" id="3.40.50.720">
    <property type="entry name" value="NAD(P)-binding Rossmann-like Domain"/>
    <property type="match status" value="1"/>
</dbReference>
<evidence type="ECO:0000256" key="2">
    <source>
        <dbReference type="ARBA" id="ARBA00023002"/>
    </source>
</evidence>
<evidence type="ECO:0000256" key="6">
    <source>
        <dbReference type="ARBA" id="ARBA00042926"/>
    </source>
</evidence>
<dbReference type="Pfam" id="PF01408">
    <property type="entry name" value="GFO_IDH_MocA"/>
    <property type="match status" value="1"/>
</dbReference>
<feature type="domain" description="Gfo/Idh/MocA-like oxidoreductase N-terminal" evidence="11">
    <location>
        <begin position="3"/>
        <end position="122"/>
    </location>
</feature>
<dbReference type="AlphaFoldDB" id="A0AA35TQF2"/>
<evidence type="ECO:0000256" key="10">
    <source>
        <dbReference type="ARBA" id="ARBA00049233"/>
    </source>
</evidence>
<dbReference type="InterPro" id="IPR055170">
    <property type="entry name" value="GFO_IDH_MocA-like_dom"/>
</dbReference>
<dbReference type="SUPFAM" id="SSF51735">
    <property type="entry name" value="NAD(P)-binding Rossmann-fold domains"/>
    <property type="match status" value="1"/>
</dbReference>
<organism evidence="13 14">
    <name type="scientific">Geodia barretti</name>
    <name type="common">Barrett's horny sponge</name>
    <dbReference type="NCBI Taxonomy" id="519541"/>
    <lineage>
        <taxon>Eukaryota</taxon>
        <taxon>Metazoa</taxon>
        <taxon>Porifera</taxon>
        <taxon>Demospongiae</taxon>
        <taxon>Heteroscleromorpha</taxon>
        <taxon>Tetractinellida</taxon>
        <taxon>Astrophorina</taxon>
        <taxon>Geodiidae</taxon>
        <taxon>Geodia</taxon>
    </lineage>
</organism>
<accession>A0AA35TQF2</accession>
<keyword evidence="2" id="KW-0560">Oxidoreductase</keyword>
<dbReference type="GO" id="GO:0047837">
    <property type="term" value="F:D-xylose 1-dehydrogenase (NADP+) activity"/>
    <property type="evidence" value="ECO:0007669"/>
    <property type="project" value="UniProtKB-EC"/>
</dbReference>
<evidence type="ECO:0000256" key="5">
    <source>
        <dbReference type="ARBA" id="ARBA00040603"/>
    </source>
</evidence>
<proteinExistence type="inferred from homology"/>
<feature type="domain" description="GFO/IDH/MocA-like oxidoreductase" evidence="12">
    <location>
        <begin position="133"/>
        <end position="249"/>
    </location>
</feature>
<evidence type="ECO:0000256" key="9">
    <source>
        <dbReference type="ARBA" id="ARBA00047423"/>
    </source>
</evidence>